<gene>
    <name evidence="3" type="ORF">GCM10010448_38600</name>
</gene>
<organism evidence="3 4">
    <name type="scientific">Streptomyces glomeratus</name>
    <dbReference type="NCBI Taxonomy" id="284452"/>
    <lineage>
        <taxon>Bacteria</taxon>
        <taxon>Bacillati</taxon>
        <taxon>Actinomycetota</taxon>
        <taxon>Actinomycetes</taxon>
        <taxon>Kitasatosporales</taxon>
        <taxon>Streptomycetaceae</taxon>
        <taxon>Streptomyces</taxon>
    </lineage>
</organism>
<reference evidence="4" key="1">
    <citation type="journal article" date="2019" name="Int. J. Syst. Evol. Microbiol.">
        <title>The Global Catalogue of Microorganisms (GCM) 10K type strain sequencing project: providing services to taxonomists for standard genome sequencing and annotation.</title>
        <authorList>
            <consortium name="The Broad Institute Genomics Platform"/>
            <consortium name="The Broad Institute Genome Sequencing Center for Infectious Disease"/>
            <person name="Wu L."/>
            <person name="Ma J."/>
        </authorList>
    </citation>
    <scope>NUCLEOTIDE SEQUENCE [LARGE SCALE GENOMIC DNA]</scope>
    <source>
        <strain evidence="4">JCM 9091</strain>
    </source>
</reference>
<evidence type="ECO:0000313" key="4">
    <source>
        <dbReference type="Proteomes" id="UP001501532"/>
    </source>
</evidence>
<protein>
    <recommendedName>
        <fullName evidence="5">Secreted protein</fullName>
    </recommendedName>
</protein>
<evidence type="ECO:0008006" key="5">
    <source>
        <dbReference type="Google" id="ProtNLM"/>
    </source>
</evidence>
<dbReference type="Proteomes" id="UP001501532">
    <property type="component" value="Unassembled WGS sequence"/>
</dbReference>
<sequence>MTPVSTTPHPPRTARRCVWLRVLLVLLALLAVGAHAEAVTAENDEVSAVQVCDADHEELVATLRPASAQGPRAPAPLRPVPRGTGGPSQPPGPAPSPASAPLFPALSALRTVVLRC</sequence>
<proteinExistence type="predicted"/>
<feature type="signal peptide" evidence="2">
    <location>
        <begin position="1"/>
        <end position="36"/>
    </location>
</feature>
<evidence type="ECO:0000256" key="1">
    <source>
        <dbReference type="SAM" id="MobiDB-lite"/>
    </source>
</evidence>
<evidence type="ECO:0000256" key="2">
    <source>
        <dbReference type="SAM" id="SignalP"/>
    </source>
</evidence>
<keyword evidence="4" id="KW-1185">Reference proteome</keyword>
<dbReference type="RefSeq" id="WP_344414774.1">
    <property type="nucleotide sequence ID" value="NZ_BAAAUF010000033.1"/>
</dbReference>
<keyword evidence="2" id="KW-0732">Signal</keyword>
<comment type="caution">
    <text evidence="3">The sequence shown here is derived from an EMBL/GenBank/DDBJ whole genome shotgun (WGS) entry which is preliminary data.</text>
</comment>
<dbReference type="EMBL" id="BAAAUF010000033">
    <property type="protein sequence ID" value="GAA3051728.1"/>
    <property type="molecule type" value="Genomic_DNA"/>
</dbReference>
<accession>A0ABP6LMG0</accession>
<feature type="region of interest" description="Disordered" evidence="1">
    <location>
        <begin position="63"/>
        <end position="101"/>
    </location>
</feature>
<feature type="compositionally biased region" description="Pro residues" evidence="1">
    <location>
        <begin position="88"/>
        <end position="98"/>
    </location>
</feature>
<name>A0ABP6LMG0_9ACTN</name>
<feature type="chain" id="PRO_5045235800" description="Secreted protein" evidence="2">
    <location>
        <begin position="37"/>
        <end position="116"/>
    </location>
</feature>
<evidence type="ECO:0000313" key="3">
    <source>
        <dbReference type="EMBL" id="GAA3051728.1"/>
    </source>
</evidence>